<evidence type="ECO:0000313" key="2">
    <source>
        <dbReference type="Proteomes" id="UP000053660"/>
    </source>
</evidence>
<organism evidence="1 2">
    <name type="scientific">Oesophagostomum dentatum</name>
    <name type="common">Nodular worm</name>
    <dbReference type="NCBI Taxonomy" id="61180"/>
    <lineage>
        <taxon>Eukaryota</taxon>
        <taxon>Metazoa</taxon>
        <taxon>Ecdysozoa</taxon>
        <taxon>Nematoda</taxon>
        <taxon>Chromadorea</taxon>
        <taxon>Rhabditida</taxon>
        <taxon>Rhabditina</taxon>
        <taxon>Rhabditomorpha</taxon>
        <taxon>Strongyloidea</taxon>
        <taxon>Strongylidae</taxon>
        <taxon>Oesophagostomum</taxon>
    </lineage>
</organism>
<dbReference type="AlphaFoldDB" id="A0A0B1TLF5"/>
<keyword evidence="2" id="KW-1185">Reference proteome</keyword>
<accession>A0A0B1TLF5</accession>
<dbReference type="EMBL" id="KN549555">
    <property type="protein sequence ID" value="KHJ96941.1"/>
    <property type="molecule type" value="Genomic_DNA"/>
</dbReference>
<dbReference type="Proteomes" id="UP000053660">
    <property type="component" value="Unassembled WGS sequence"/>
</dbReference>
<reference evidence="1 2" key="1">
    <citation type="submission" date="2014-03" db="EMBL/GenBank/DDBJ databases">
        <title>Draft genome of the hookworm Oesophagostomum dentatum.</title>
        <authorList>
            <person name="Mitreva M."/>
        </authorList>
    </citation>
    <scope>NUCLEOTIDE SEQUENCE [LARGE SCALE GENOMIC DNA]</scope>
    <source>
        <strain evidence="1 2">OD-Hann</strain>
    </source>
</reference>
<sequence>MQLVWFSRGKCAPYAVPRKMRPKKTPEDLYSSLKKVRFGCECDFNTLRLKLLSNPRKAEVPHRRRYLRFGSYFCSMLDER</sequence>
<name>A0A0B1TLF5_OESDE</name>
<dbReference type="OrthoDB" id="5870614at2759"/>
<gene>
    <name evidence="1" type="ORF">OESDEN_03085</name>
</gene>
<evidence type="ECO:0000313" key="1">
    <source>
        <dbReference type="EMBL" id="KHJ96941.1"/>
    </source>
</evidence>
<proteinExistence type="predicted"/>
<protein>
    <submittedName>
        <fullName evidence="1">Uncharacterized protein</fullName>
    </submittedName>
</protein>